<dbReference type="GO" id="GO:0000045">
    <property type="term" value="P:autophagosome assembly"/>
    <property type="evidence" value="ECO:0007669"/>
    <property type="project" value="TreeGrafter"/>
</dbReference>
<dbReference type="STRING" id="109895.A0A507EEU1"/>
<keyword evidence="6" id="KW-0833">Ubl conjugation pathway</keyword>
<comment type="similarity">
    <text evidence="2">Belongs to the ATG3 family.</text>
</comment>
<evidence type="ECO:0000313" key="11">
    <source>
        <dbReference type="EMBL" id="TPX62344.1"/>
    </source>
</evidence>
<dbReference type="GO" id="GO:0000407">
    <property type="term" value="C:phagophore assembly site"/>
    <property type="evidence" value="ECO:0007669"/>
    <property type="project" value="TreeGrafter"/>
</dbReference>
<dbReference type="GO" id="GO:0000422">
    <property type="term" value="P:autophagy of mitochondrion"/>
    <property type="evidence" value="ECO:0007669"/>
    <property type="project" value="TreeGrafter"/>
</dbReference>
<keyword evidence="8" id="KW-0072">Autophagy</keyword>
<keyword evidence="4" id="KW-0813">Transport</keyword>
<dbReference type="Gene3D" id="3.30.1460.50">
    <property type="match status" value="1"/>
</dbReference>
<dbReference type="Pfam" id="PF03987">
    <property type="entry name" value="Autophagy_act_C"/>
    <property type="match status" value="1"/>
</dbReference>
<dbReference type="GO" id="GO:0005829">
    <property type="term" value="C:cytosol"/>
    <property type="evidence" value="ECO:0007669"/>
    <property type="project" value="TreeGrafter"/>
</dbReference>
<name>A0A507EEU1_9FUNG</name>
<evidence type="ECO:0000256" key="6">
    <source>
        <dbReference type="ARBA" id="ARBA00022786"/>
    </source>
</evidence>
<evidence type="ECO:0000256" key="4">
    <source>
        <dbReference type="ARBA" id="ARBA00022448"/>
    </source>
</evidence>
<gene>
    <name evidence="11" type="ORF">PhCBS80983_g00489</name>
</gene>
<evidence type="ECO:0000256" key="10">
    <source>
        <dbReference type="ARBA" id="ARBA00033139"/>
    </source>
</evidence>
<organism evidence="11 12">
    <name type="scientific">Powellomyces hirtus</name>
    <dbReference type="NCBI Taxonomy" id="109895"/>
    <lineage>
        <taxon>Eukaryota</taxon>
        <taxon>Fungi</taxon>
        <taxon>Fungi incertae sedis</taxon>
        <taxon>Chytridiomycota</taxon>
        <taxon>Chytridiomycota incertae sedis</taxon>
        <taxon>Chytridiomycetes</taxon>
        <taxon>Spizellomycetales</taxon>
        <taxon>Powellomycetaceae</taxon>
        <taxon>Powellomyces</taxon>
    </lineage>
</organism>
<evidence type="ECO:0000256" key="8">
    <source>
        <dbReference type="ARBA" id="ARBA00023006"/>
    </source>
</evidence>
<sequence>MTTFQSLFHSAREYLNPLLKSSKFKETGVLTPEEFVLAGDFLVYKCPTWSWASGDPAKRREYLPAEKQYLITRNVPCLQRVKEYGGAGEQDGGEMDVEGESGDSWIATHKNRQAKGDTEEGTIADMDEEEEVHLGSRDGVATVTSKLHAAHIGNDAPNSEEDAPPDGEIPDMADIPDMDEEDALGEGVEEVEDPAALPGHIPASKREPAGALASGNDKILRTRTYDVSITYDKYYQTPRVWLFGYDEHRRPLTATQIFEDISQDHAQKTVTIEPHPHEHVSMASIHPCKHANVMKKIIDRLLESDSGKELRVDQYLLLFLKFVASVLPTVEYDYTTSMDV</sequence>
<keyword evidence="12" id="KW-1185">Reference proteome</keyword>
<keyword evidence="5" id="KW-0963">Cytoplasm</keyword>
<evidence type="ECO:0000313" key="12">
    <source>
        <dbReference type="Proteomes" id="UP000318582"/>
    </source>
</evidence>
<dbReference type="GO" id="GO:0015031">
    <property type="term" value="P:protein transport"/>
    <property type="evidence" value="ECO:0007669"/>
    <property type="project" value="UniProtKB-KW"/>
</dbReference>
<dbReference type="FunFam" id="3.30.1460.50:FF:000007">
    <property type="entry name" value="Autophagy-related protein 3"/>
    <property type="match status" value="1"/>
</dbReference>
<keyword evidence="7" id="KW-0653">Protein transport</keyword>
<evidence type="ECO:0000256" key="3">
    <source>
        <dbReference type="ARBA" id="ARBA00018067"/>
    </source>
</evidence>
<dbReference type="AlphaFoldDB" id="A0A507EEU1"/>
<dbReference type="Proteomes" id="UP000318582">
    <property type="component" value="Unassembled WGS sequence"/>
</dbReference>
<evidence type="ECO:0000256" key="5">
    <source>
        <dbReference type="ARBA" id="ARBA00022490"/>
    </source>
</evidence>
<dbReference type="GO" id="GO:0044804">
    <property type="term" value="P:nucleophagy"/>
    <property type="evidence" value="ECO:0007669"/>
    <property type="project" value="TreeGrafter"/>
</dbReference>
<dbReference type="EMBL" id="QEAQ01000003">
    <property type="protein sequence ID" value="TPX62344.1"/>
    <property type="molecule type" value="Genomic_DNA"/>
</dbReference>
<dbReference type="PANTHER" id="PTHR12866">
    <property type="entry name" value="UBIQUITIN-LIKE-CONJUGATING ENZYME ATG3"/>
    <property type="match status" value="1"/>
</dbReference>
<dbReference type="GO" id="GO:0019776">
    <property type="term" value="F:Atg8-family ligase activity"/>
    <property type="evidence" value="ECO:0007669"/>
    <property type="project" value="TreeGrafter"/>
</dbReference>
<evidence type="ECO:0000256" key="2">
    <source>
        <dbReference type="ARBA" id="ARBA00007683"/>
    </source>
</evidence>
<accession>A0A507EEU1</accession>
<dbReference type="GO" id="GO:0061723">
    <property type="term" value="P:glycophagy"/>
    <property type="evidence" value="ECO:0007669"/>
    <property type="project" value="TreeGrafter"/>
</dbReference>
<evidence type="ECO:0000256" key="1">
    <source>
        <dbReference type="ARBA" id="ARBA00004496"/>
    </source>
</evidence>
<protein>
    <recommendedName>
        <fullName evidence="3">Autophagy-related protein 3</fullName>
    </recommendedName>
    <alternativeName>
        <fullName evidence="9 10">Autophagy-related E2-like conjugation enzyme ATG3</fullName>
    </alternativeName>
</protein>
<dbReference type="PANTHER" id="PTHR12866:SF2">
    <property type="entry name" value="UBIQUITIN-LIKE-CONJUGATING ENZYME ATG3"/>
    <property type="match status" value="1"/>
</dbReference>
<comment type="subcellular location">
    <subcellularLocation>
        <location evidence="1">Cytoplasm</location>
    </subcellularLocation>
</comment>
<reference evidence="11 12" key="1">
    <citation type="journal article" date="2019" name="Sci. Rep.">
        <title>Comparative genomics of chytrid fungi reveal insights into the obligate biotrophic and pathogenic lifestyle of Synchytrium endobioticum.</title>
        <authorList>
            <person name="van de Vossenberg B.T.L.H."/>
            <person name="Warris S."/>
            <person name="Nguyen H.D.T."/>
            <person name="van Gent-Pelzer M.P.E."/>
            <person name="Joly D.L."/>
            <person name="van de Geest H.C."/>
            <person name="Bonants P.J.M."/>
            <person name="Smith D.S."/>
            <person name="Levesque C.A."/>
            <person name="van der Lee T.A.J."/>
        </authorList>
    </citation>
    <scope>NUCLEOTIDE SEQUENCE [LARGE SCALE GENOMIC DNA]</scope>
    <source>
        <strain evidence="11 12">CBS 809.83</strain>
    </source>
</reference>
<evidence type="ECO:0000256" key="7">
    <source>
        <dbReference type="ARBA" id="ARBA00022927"/>
    </source>
</evidence>
<comment type="caution">
    <text evidence="11">The sequence shown here is derived from an EMBL/GenBank/DDBJ whole genome shotgun (WGS) entry which is preliminary data.</text>
</comment>
<dbReference type="InterPro" id="IPR007135">
    <property type="entry name" value="Atg3/Atg10"/>
</dbReference>
<evidence type="ECO:0000256" key="9">
    <source>
        <dbReference type="ARBA" id="ARBA00032144"/>
    </source>
</evidence>
<proteinExistence type="inferred from homology"/>